<dbReference type="InterPro" id="IPR014721">
    <property type="entry name" value="Ribsml_uS5_D2-typ_fold_subgr"/>
</dbReference>
<dbReference type="InterPro" id="IPR013507">
    <property type="entry name" value="DNA_mismatch_S5_2-like"/>
</dbReference>
<comment type="function">
    <text evidence="5">This protein is involved in the repair of mismatches in DNA. It is required for dam-dependent methyl-directed DNA mismatch repair. May act as a 'molecular matchmaker', a protein that promotes the formation of a stable complex between two or more DNA-binding proteins in an ATP-dependent manner without itself being part of a final effector complex.</text>
</comment>
<reference evidence="8 9" key="1">
    <citation type="submission" date="2019-11" db="EMBL/GenBank/DDBJ databases">
        <title>Genome of Strain BIT-d1.</title>
        <authorList>
            <person name="Yang Y."/>
        </authorList>
    </citation>
    <scope>NUCLEOTIDE SEQUENCE [LARGE SCALE GENOMIC DNA]</scope>
    <source>
        <strain evidence="8 9">BIT-d1</strain>
    </source>
</reference>
<dbReference type="FunFam" id="3.30.565.10:FF:000003">
    <property type="entry name" value="DNA mismatch repair endonuclease MutL"/>
    <property type="match status" value="1"/>
</dbReference>
<name>A0A6I3LMT3_9FLAO</name>
<dbReference type="NCBIfam" id="TIGR00585">
    <property type="entry name" value="mutl"/>
    <property type="match status" value="1"/>
</dbReference>
<proteinExistence type="inferred from homology"/>
<dbReference type="SMART" id="SM00853">
    <property type="entry name" value="MutL_C"/>
    <property type="match status" value="1"/>
</dbReference>
<evidence type="ECO:0000256" key="3">
    <source>
        <dbReference type="ARBA" id="ARBA00022763"/>
    </source>
</evidence>
<dbReference type="GO" id="GO:0006298">
    <property type="term" value="P:mismatch repair"/>
    <property type="evidence" value="ECO:0007669"/>
    <property type="project" value="UniProtKB-UniRule"/>
</dbReference>
<dbReference type="PROSITE" id="PS00058">
    <property type="entry name" value="DNA_MISMATCH_REPAIR_1"/>
    <property type="match status" value="1"/>
</dbReference>
<dbReference type="Gene3D" id="3.30.1370.100">
    <property type="entry name" value="MutL, C-terminal domain, regulatory subdomain"/>
    <property type="match status" value="1"/>
</dbReference>
<dbReference type="InterPro" id="IPR020568">
    <property type="entry name" value="Ribosomal_Su5_D2-typ_SF"/>
</dbReference>
<dbReference type="GO" id="GO:0004519">
    <property type="term" value="F:endonuclease activity"/>
    <property type="evidence" value="ECO:0007669"/>
    <property type="project" value="UniProtKB-KW"/>
</dbReference>
<dbReference type="RefSeq" id="WP_155093033.1">
    <property type="nucleotide sequence ID" value="NZ_CP102754.1"/>
</dbReference>
<evidence type="ECO:0000259" key="6">
    <source>
        <dbReference type="SMART" id="SM00853"/>
    </source>
</evidence>
<dbReference type="Gene3D" id="3.30.1540.20">
    <property type="entry name" value="MutL, C-terminal domain, dimerisation subdomain"/>
    <property type="match status" value="1"/>
</dbReference>
<dbReference type="InterPro" id="IPR037198">
    <property type="entry name" value="MutL_C_sf"/>
</dbReference>
<feature type="domain" description="DNA mismatch repair protein S5" evidence="7">
    <location>
        <begin position="209"/>
        <end position="327"/>
    </location>
</feature>
<keyword evidence="8" id="KW-0378">Hydrolase</keyword>
<dbReference type="CDD" id="cd16926">
    <property type="entry name" value="HATPase_MutL-MLH-PMS-like"/>
    <property type="match status" value="1"/>
</dbReference>
<dbReference type="GO" id="GO:0140664">
    <property type="term" value="F:ATP-dependent DNA damage sensor activity"/>
    <property type="evidence" value="ECO:0007669"/>
    <property type="project" value="InterPro"/>
</dbReference>
<keyword evidence="3 5" id="KW-0227">DNA damage</keyword>
<comment type="caution">
    <text evidence="8">The sequence shown here is derived from an EMBL/GenBank/DDBJ whole genome shotgun (WGS) entry which is preliminary data.</text>
</comment>
<gene>
    <name evidence="5 8" type="primary">mutL</name>
    <name evidence="8" type="ORF">GJV76_12945</name>
</gene>
<protein>
    <recommendedName>
        <fullName evidence="2 5">DNA mismatch repair protein MutL</fullName>
    </recommendedName>
</protein>
<dbReference type="InterPro" id="IPR014790">
    <property type="entry name" value="MutL_C"/>
</dbReference>
<dbReference type="Gene3D" id="3.30.230.10">
    <property type="match status" value="1"/>
</dbReference>
<accession>A0A6I3LMT3</accession>
<dbReference type="InterPro" id="IPR036890">
    <property type="entry name" value="HATPase_C_sf"/>
</dbReference>
<dbReference type="GO" id="GO:0005524">
    <property type="term" value="F:ATP binding"/>
    <property type="evidence" value="ECO:0007669"/>
    <property type="project" value="InterPro"/>
</dbReference>
<sequence>MSNIIRLLPDHVANQIAAGEVVQRPASVVKELVENSVDAGATEIKLVLKEAGKTLIQVIDNGKGMSDTDARMAFERHATSKISSAEDLFALRTKGFRGEALASIAAIAHVELKTRAVDAELGTHIVIEGTKLVSQEVAVTPVGTSFSVKNLFFNIPARRNFLKSTNVEFRNIVDEFERIVLVHSDIHFVLIHNGNEVYNLPPANLRQRIVSVFGSRTNEKLVPIKEATEIVEISGFVGKPEFAKKSRGEQFFFVNDRFVKSGYLHHAVLAAYEGLLKEGTHPTYFIYLKVPTDSIDINIHPTKTEVKFDDEQALYSILRSTIKHSLGQFNVAPVLDFQRDSTFDTPYDYEGTEASTPTIEVDRNFNPFSRNEYGESDKFEYNPFENPFMQEESDSDSGVIESKMTALEDEEQQEYVDLDTGEIILESKEFASDTMTFGSKSNDEFSLHDDYNNHIDFEKSTTDTGYIASKGNDVNFAKSRSTAGTRKEDNRNAKGSGKEWNSFYEGLYSEGKDLDVSNLHFETEVVESTLFDKSKETSSTSRTFQINRKYIVSPIKSGLVVIDQGRAHQRILYEKFLSDITDHRAATQQLLFPLTLYYTPYEVAILKELQDLLKQTGFGFEEMGSDFVVISGLPVNVAESEASIVLEDLITDFNEGIPQTKFSQGDRIAKSLAHSLAVKTGTTLTEEEQENIVNTLFACKEPDVSPFRKPTFITMKVEDIEKKFSL</sequence>
<dbReference type="EMBL" id="WMJX01000039">
    <property type="protein sequence ID" value="MTG99027.1"/>
    <property type="molecule type" value="Genomic_DNA"/>
</dbReference>
<keyword evidence="9" id="KW-1185">Reference proteome</keyword>
<evidence type="ECO:0000313" key="8">
    <source>
        <dbReference type="EMBL" id="MTG99027.1"/>
    </source>
</evidence>
<dbReference type="Pfam" id="PF13589">
    <property type="entry name" value="HATPase_c_3"/>
    <property type="match status" value="1"/>
</dbReference>
<evidence type="ECO:0000313" key="9">
    <source>
        <dbReference type="Proteomes" id="UP000438760"/>
    </source>
</evidence>
<dbReference type="InterPro" id="IPR038973">
    <property type="entry name" value="MutL/Mlh/Pms-like"/>
</dbReference>
<dbReference type="InterPro" id="IPR014762">
    <property type="entry name" value="DNA_mismatch_repair_CS"/>
</dbReference>
<dbReference type="HAMAP" id="MF_00149">
    <property type="entry name" value="DNA_mis_repair"/>
    <property type="match status" value="1"/>
</dbReference>
<evidence type="ECO:0000259" key="7">
    <source>
        <dbReference type="SMART" id="SM01340"/>
    </source>
</evidence>
<dbReference type="OrthoDB" id="9763467at2"/>
<dbReference type="SUPFAM" id="SSF55874">
    <property type="entry name" value="ATPase domain of HSP90 chaperone/DNA topoisomerase II/histidine kinase"/>
    <property type="match status" value="1"/>
</dbReference>
<dbReference type="SUPFAM" id="SSF118116">
    <property type="entry name" value="DNA mismatch repair protein MutL"/>
    <property type="match status" value="1"/>
</dbReference>
<evidence type="ECO:0000256" key="5">
    <source>
        <dbReference type="HAMAP-Rule" id="MF_00149"/>
    </source>
</evidence>
<keyword evidence="4 5" id="KW-0234">DNA repair</keyword>
<dbReference type="SMART" id="SM01340">
    <property type="entry name" value="DNA_mis_repair"/>
    <property type="match status" value="1"/>
</dbReference>
<keyword evidence="8" id="KW-0540">Nuclease</keyword>
<dbReference type="Gene3D" id="3.30.565.10">
    <property type="entry name" value="Histidine kinase-like ATPase, C-terminal domain"/>
    <property type="match status" value="1"/>
</dbReference>
<keyword evidence="8" id="KW-0255">Endonuclease</keyword>
<dbReference type="InterPro" id="IPR042120">
    <property type="entry name" value="MutL_C_dimsub"/>
</dbReference>
<dbReference type="InterPro" id="IPR002099">
    <property type="entry name" value="MutL/Mlh/PMS"/>
</dbReference>
<evidence type="ECO:0000256" key="1">
    <source>
        <dbReference type="ARBA" id="ARBA00006082"/>
    </source>
</evidence>
<evidence type="ECO:0000256" key="4">
    <source>
        <dbReference type="ARBA" id="ARBA00023204"/>
    </source>
</evidence>
<dbReference type="GO" id="GO:0016887">
    <property type="term" value="F:ATP hydrolysis activity"/>
    <property type="evidence" value="ECO:0007669"/>
    <property type="project" value="InterPro"/>
</dbReference>
<dbReference type="CDD" id="cd00782">
    <property type="entry name" value="MutL_Trans"/>
    <property type="match status" value="1"/>
</dbReference>
<dbReference type="InterPro" id="IPR020667">
    <property type="entry name" value="DNA_mismatch_repair_MutL"/>
</dbReference>
<dbReference type="Pfam" id="PF08676">
    <property type="entry name" value="MutL_C"/>
    <property type="match status" value="1"/>
</dbReference>
<dbReference type="GO" id="GO:0032300">
    <property type="term" value="C:mismatch repair complex"/>
    <property type="evidence" value="ECO:0007669"/>
    <property type="project" value="InterPro"/>
</dbReference>
<evidence type="ECO:0000256" key="2">
    <source>
        <dbReference type="ARBA" id="ARBA00021975"/>
    </source>
</evidence>
<dbReference type="InterPro" id="IPR042121">
    <property type="entry name" value="MutL_C_regsub"/>
</dbReference>
<dbReference type="Proteomes" id="UP000438760">
    <property type="component" value="Unassembled WGS sequence"/>
</dbReference>
<dbReference type="GO" id="GO:0030983">
    <property type="term" value="F:mismatched DNA binding"/>
    <property type="evidence" value="ECO:0007669"/>
    <property type="project" value="InterPro"/>
</dbReference>
<organism evidence="8 9">
    <name type="scientific">Myroides albus</name>
    <dbReference type="NCBI Taxonomy" id="2562892"/>
    <lineage>
        <taxon>Bacteria</taxon>
        <taxon>Pseudomonadati</taxon>
        <taxon>Bacteroidota</taxon>
        <taxon>Flavobacteriia</taxon>
        <taxon>Flavobacteriales</taxon>
        <taxon>Flavobacteriaceae</taxon>
        <taxon>Myroides</taxon>
    </lineage>
</organism>
<dbReference type="AlphaFoldDB" id="A0A6I3LMT3"/>
<feature type="domain" description="MutL C-terminal dimerisation" evidence="6">
    <location>
        <begin position="542"/>
        <end position="684"/>
    </location>
</feature>
<comment type="similarity">
    <text evidence="1 5">Belongs to the DNA mismatch repair MutL/HexB family.</text>
</comment>
<dbReference type="PANTHER" id="PTHR10073:SF12">
    <property type="entry name" value="DNA MISMATCH REPAIR PROTEIN MLH1"/>
    <property type="match status" value="1"/>
</dbReference>
<dbReference type="Pfam" id="PF01119">
    <property type="entry name" value="DNA_mis_repair"/>
    <property type="match status" value="1"/>
</dbReference>
<dbReference type="SUPFAM" id="SSF54211">
    <property type="entry name" value="Ribosomal protein S5 domain 2-like"/>
    <property type="match status" value="1"/>
</dbReference>
<dbReference type="PANTHER" id="PTHR10073">
    <property type="entry name" value="DNA MISMATCH REPAIR PROTEIN MLH, PMS, MUTL"/>
    <property type="match status" value="1"/>
</dbReference>